<evidence type="ECO:0000313" key="1">
    <source>
        <dbReference type="EMBL" id="GFY79418.1"/>
    </source>
</evidence>
<organism evidence="1 2">
    <name type="scientific">Trichonephila inaurata madagascariensis</name>
    <dbReference type="NCBI Taxonomy" id="2747483"/>
    <lineage>
        <taxon>Eukaryota</taxon>
        <taxon>Metazoa</taxon>
        <taxon>Ecdysozoa</taxon>
        <taxon>Arthropoda</taxon>
        <taxon>Chelicerata</taxon>
        <taxon>Arachnida</taxon>
        <taxon>Araneae</taxon>
        <taxon>Araneomorphae</taxon>
        <taxon>Entelegynae</taxon>
        <taxon>Araneoidea</taxon>
        <taxon>Nephilidae</taxon>
        <taxon>Trichonephila</taxon>
        <taxon>Trichonephila inaurata</taxon>
    </lineage>
</organism>
<keyword evidence="1" id="KW-0548">Nucleotidyltransferase</keyword>
<dbReference type="AlphaFoldDB" id="A0A8X6YW15"/>
<dbReference type="EMBL" id="BMAV01023562">
    <property type="protein sequence ID" value="GFY79418.1"/>
    <property type="molecule type" value="Genomic_DNA"/>
</dbReference>
<dbReference type="Proteomes" id="UP000886998">
    <property type="component" value="Unassembled WGS sequence"/>
</dbReference>
<keyword evidence="1" id="KW-0808">Transferase</keyword>
<dbReference type="OrthoDB" id="6507607at2759"/>
<protein>
    <submittedName>
        <fullName evidence="1">Putative rna-directed dna polymerase from transposon bs</fullName>
    </submittedName>
</protein>
<accession>A0A8X6YW15</accession>
<comment type="caution">
    <text evidence="1">The sequence shown here is derived from an EMBL/GenBank/DDBJ whole genome shotgun (WGS) entry which is preliminary data.</text>
</comment>
<keyword evidence="2" id="KW-1185">Reference proteome</keyword>
<name>A0A8X6YW15_9ARAC</name>
<proteinExistence type="predicted"/>
<reference evidence="1" key="1">
    <citation type="submission" date="2020-08" db="EMBL/GenBank/DDBJ databases">
        <title>Multicomponent nature underlies the extraordinary mechanical properties of spider dragline silk.</title>
        <authorList>
            <person name="Kono N."/>
            <person name="Nakamura H."/>
            <person name="Mori M."/>
            <person name="Yoshida Y."/>
            <person name="Ohtoshi R."/>
            <person name="Malay A.D."/>
            <person name="Moran D.A.P."/>
            <person name="Tomita M."/>
            <person name="Numata K."/>
            <person name="Arakawa K."/>
        </authorList>
    </citation>
    <scope>NUCLEOTIDE SEQUENCE</scope>
</reference>
<dbReference type="PANTHER" id="PTHR36688:SF1">
    <property type="entry name" value="ENDONUCLEASE_EXONUCLEASE_PHOSPHATASE DOMAIN-CONTAINING PROTEIN"/>
    <property type="match status" value="1"/>
</dbReference>
<dbReference type="InterPro" id="IPR052560">
    <property type="entry name" value="RdDP_mobile_element"/>
</dbReference>
<dbReference type="PANTHER" id="PTHR36688">
    <property type="entry name" value="ENDO/EXONUCLEASE/PHOSPHATASE DOMAIN-CONTAINING PROTEIN"/>
    <property type="match status" value="1"/>
</dbReference>
<keyword evidence="1" id="KW-0695">RNA-directed DNA polymerase</keyword>
<gene>
    <name evidence="1" type="ORF">TNIN_330231</name>
</gene>
<sequence>MLVSRLNNEKSFQHWEPITANGKLLTTPTEVATTLSKNNAAISRLHISAKDRRSIYDKGPVPSPTEQGSLLLNKDFSYDELLLATKSVKKGNFVGPDGVLPELIVNLGLLALRTFLKLINLTWKTRVPHQWRKAEVVSLLKNGKPTNSLDSYRPISLTSVCCKVAEKMVECRLREFLESKGAISDCQTDF</sequence>
<evidence type="ECO:0000313" key="2">
    <source>
        <dbReference type="Proteomes" id="UP000886998"/>
    </source>
</evidence>
<dbReference type="GO" id="GO:0003964">
    <property type="term" value="F:RNA-directed DNA polymerase activity"/>
    <property type="evidence" value="ECO:0007669"/>
    <property type="project" value="UniProtKB-KW"/>
</dbReference>